<sequence length="483" mass="51731">MYDVIILGCGVVGAAAAYHLARYPLNVAILEAQNDVANSTTKANSAIIHAGYDPEPGTLMAQLNVEGNRMAGDICQKLQVPFARVGSLVSAFDEGDLHTLRTLYHRGVQNGVPGLELLDAAQVRQKEPNLSQNVMGALYAPTAGIVDPWQYALAMAEAAVVNGVELHRSAPATAITPMEGGYAVTTPKGAFEGKYILNATGVFSDQVHGLLEEPDYAITPNRGEYYLLDKSQGHQVSHVVFQCPNERGKGVLVAPTIHGNLIVGPNAQPVDDRHDLGNTAQGLAFVKEQAMRSVPCLNFGENIRNFAGLRANSTRSDFILEESSNHPGFFDLAGVKSPGLAASAAIGQWACAQILEKEPDLRPKPDFVDQRSHVMFQHLSPQEKNALIAQDPRYGRVICRCETVTEGEIVAALHAPIPPYTINGVKRRCNAGMGRCQGGFCAPRVQALIARELGLGPCEVLLDQEGSYLLTGETKGQGGNAHV</sequence>
<dbReference type="SUPFAM" id="SSF54373">
    <property type="entry name" value="FAD-linked reductases, C-terminal domain"/>
    <property type="match status" value="1"/>
</dbReference>
<dbReference type="PANTHER" id="PTHR42720:SF1">
    <property type="entry name" value="GLYCEROL 3-PHOSPHATE OXIDASE"/>
    <property type="match status" value="1"/>
</dbReference>
<organism evidence="3 4">
    <name type="scientific">Candidatus Enterenecus faecium</name>
    <dbReference type="NCBI Taxonomy" id="2840780"/>
    <lineage>
        <taxon>Bacteria</taxon>
        <taxon>Bacillati</taxon>
        <taxon>Bacillota</taxon>
        <taxon>Clostridia</taxon>
        <taxon>Eubacteriales</taxon>
        <taxon>Candidatus Enterenecus</taxon>
    </lineage>
</organism>
<dbReference type="Proteomes" id="UP000886879">
    <property type="component" value="Unassembled WGS sequence"/>
</dbReference>
<dbReference type="InterPro" id="IPR036188">
    <property type="entry name" value="FAD/NAD-bd_sf"/>
</dbReference>
<dbReference type="PANTHER" id="PTHR42720">
    <property type="entry name" value="GLYCEROL-3-PHOSPHATE DEHYDROGENASE"/>
    <property type="match status" value="1"/>
</dbReference>
<gene>
    <name evidence="3" type="ORF">IAD31_03325</name>
</gene>
<dbReference type="Gene3D" id="3.50.50.60">
    <property type="entry name" value="FAD/NAD(P)-binding domain"/>
    <property type="match status" value="1"/>
</dbReference>
<dbReference type="InterPro" id="IPR006076">
    <property type="entry name" value="FAD-dep_OxRdtase"/>
</dbReference>
<dbReference type="CDD" id="cd19946">
    <property type="entry name" value="GlpA-like_Fer2_BFD-like"/>
    <property type="match status" value="1"/>
</dbReference>
<dbReference type="InterPro" id="IPR052745">
    <property type="entry name" value="G3P_Oxidase/Oxidoreductase"/>
</dbReference>
<feature type="domain" description="BFD-like [2Fe-2S]-binding" evidence="2">
    <location>
        <begin position="397"/>
        <end position="450"/>
    </location>
</feature>
<name>A0A9D0YR12_9FIRM</name>
<evidence type="ECO:0000313" key="4">
    <source>
        <dbReference type="Proteomes" id="UP000886879"/>
    </source>
</evidence>
<dbReference type="Gene3D" id="3.30.9.10">
    <property type="entry name" value="D-Amino Acid Oxidase, subunit A, domain 2"/>
    <property type="match status" value="1"/>
</dbReference>
<dbReference type="InterPro" id="IPR041854">
    <property type="entry name" value="BFD-like_2Fe2S-bd_dom_sf"/>
</dbReference>
<evidence type="ECO:0000313" key="3">
    <source>
        <dbReference type="EMBL" id="HIQ60611.1"/>
    </source>
</evidence>
<accession>A0A9D0YR12</accession>
<reference evidence="3" key="1">
    <citation type="submission" date="2020-10" db="EMBL/GenBank/DDBJ databases">
        <authorList>
            <person name="Gilroy R."/>
        </authorList>
    </citation>
    <scope>NUCLEOTIDE SEQUENCE</scope>
    <source>
        <strain evidence="3">ChiGjej2B2-12916</strain>
    </source>
</reference>
<dbReference type="AlphaFoldDB" id="A0A9D0YR12"/>
<dbReference type="EMBL" id="DVFO01000031">
    <property type="protein sequence ID" value="HIQ60611.1"/>
    <property type="molecule type" value="Genomic_DNA"/>
</dbReference>
<dbReference type="Gene3D" id="1.10.10.1100">
    <property type="entry name" value="BFD-like [2Fe-2S]-binding domain"/>
    <property type="match status" value="1"/>
</dbReference>
<reference evidence="3" key="2">
    <citation type="journal article" date="2021" name="PeerJ">
        <title>Extensive microbial diversity within the chicken gut microbiome revealed by metagenomics and culture.</title>
        <authorList>
            <person name="Gilroy R."/>
            <person name="Ravi A."/>
            <person name="Getino M."/>
            <person name="Pursley I."/>
            <person name="Horton D.L."/>
            <person name="Alikhan N.F."/>
            <person name="Baker D."/>
            <person name="Gharbi K."/>
            <person name="Hall N."/>
            <person name="Watson M."/>
            <person name="Adriaenssens E.M."/>
            <person name="Foster-Nyarko E."/>
            <person name="Jarju S."/>
            <person name="Secka A."/>
            <person name="Antonio M."/>
            <person name="Oren A."/>
            <person name="Chaudhuri R.R."/>
            <person name="La Ragione R."/>
            <person name="Hildebrand F."/>
            <person name="Pallen M.J."/>
        </authorList>
    </citation>
    <scope>NUCLEOTIDE SEQUENCE</scope>
    <source>
        <strain evidence="3">ChiGjej2B2-12916</strain>
    </source>
</reference>
<proteinExistence type="predicted"/>
<dbReference type="Pfam" id="PF01266">
    <property type="entry name" value="DAO"/>
    <property type="match status" value="1"/>
</dbReference>
<dbReference type="Pfam" id="PF04324">
    <property type="entry name" value="Fer2_BFD"/>
    <property type="match status" value="1"/>
</dbReference>
<protein>
    <submittedName>
        <fullName evidence="3">NAD(P)/FAD-dependent oxidoreductase</fullName>
    </submittedName>
</protein>
<dbReference type="InterPro" id="IPR007419">
    <property type="entry name" value="BFD-like_2Fe2S-bd_dom"/>
</dbReference>
<dbReference type="SUPFAM" id="SSF51905">
    <property type="entry name" value="FAD/NAD(P)-binding domain"/>
    <property type="match status" value="1"/>
</dbReference>
<evidence type="ECO:0000259" key="2">
    <source>
        <dbReference type="Pfam" id="PF04324"/>
    </source>
</evidence>
<comment type="caution">
    <text evidence="3">The sequence shown here is derived from an EMBL/GenBank/DDBJ whole genome shotgun (WGS) entry which is preliminary data.</text>
</comment>
<feature type="domain" description="FAD dependent oxidoreductase" evidence="1">
    <location>
        <begin position="3"/>
        <end position="351"/>
    </location>
</feature>
<evidence type="ECO:0000259" key="1">
    <source>
        <dbReference type="Pfam" id="PF01266"/>
    </source>
</evidence>